<comment type="pathway">
    <text evidence="4">Polyol metabolism; myo-inositol biosynthesis; myo-inositol from D-glucose 6-phosphate: step 2/2.</text>
</comment>
<dbReference type="InterPro" id="IPR000760">
    <property type="entry name" value="Inositol_monophosphatase-like"/>
</dbReference>
<reference evidence="17 18" key="1">
    <citation type="submission" date="2016-03" db="EMBL/GenBank/DDBJ databases">
        <title>EvidentialGene: Evidence-directed Construction of Genes on Genomes.</title>
        <authorList>
            <person name="Gilbert D.G."/>
            <person name="Choi J.-H."/>
            <person name="Mockaitis K."/>
            <person name="Colbourne J."/>
            <person name="Pfrender M."/>
        </authorList>
    </citation>
    <scope>NUCLEOTIDE SEQUENCE [LARGE SCALE GENOMIC DNA]</scope>
    <source>
        <strain evidence="17 18">Xinb3</strain>
        <tissue evidence="17">Complete organism</tissue>
    </source>
</reference>
<dbReference type="GO" id="GO:0008254">
    <property type="term" value="F:3'-nucleotidase activity"/>
    <property type="evidence" value="ECO:0007669"/>
    <property type="project" value="TreeGrafter"/>
</dbReference>
<evidence type="ECO:0000256" key="6">
    <source>
        <dbReference type="ARBA" id="ARBA00013106"/>
    </source>
</evidence>
<comment type="subcellular location">
    <subcellularLocation>
        <location evidence="3">Membrane</location>
        <topology evidence="3">Single-pass membrane protein</topology>
    </subcellularLocation>
</comment>
<evidence type="ECO:0000256" key="11">
    <source>
        <dbReference type="ARBA" id="ARBA00022989"/>
    </source>
</evidence>
<keyword evidence="8 16" id="KW-0479">Metal-binding</keyword>
<keyword evidence="11" id="KW-1133">Transmembrane helix</keyword>
<feature type="binding site" evidence="16">
    <location>
        <position position="162"/>
    </location>
    <ligand>
        <name>Mg(2+)</name>
        <dbReference type="ChEBI" id="CHEBI:18420"/>
        <label>1</label>
        <note>catalytic</note>
    </ligand>
</feature>
<dbReference type="EC" id="3.1.3.25" evidence="6"/>
<sequence>MNFGGTIRPNNKAVAIFLISVATLYLIYTWTSSTSAAKEYSAAAEKVSIGEILCAAIAAAEAGGREVKAVREKGTELNEKSKGKTKEGVKDVLTDGDIRSHQVMFRTLTGAFPHVKVISEEHDESNILVESAKFEKKCPALEQISKLEWAPNDSITIWIDPLDATKEYTENLLDYVTTMVCIAVKGEPVLGVIHKPFEKKTYWAWVGQGMAEELLEISKAPEAENDSFIISLSHTGDAVENRIKSKFPNANVEKAGGAGYKSLQIASRHSGAYVHMTHIKKWDVCAGHAILKALGGRVTTMKNEPIKYGANDPVLIKNGLLASLHNGDFYSKLFTE</sequence>
<protein>
    <recommendedName>
        <fullName evidence="15">Putative inositol monophosphatase 3</fullName>
        <ecNumber evidence="6">3.1.3.25</ecNumber>
    </recommendedName>
    <alternativeName>
        <fullName evidence="14">Inositol-1(or 4)-monophosphatase 3</fullName>
    </alternativeName>
    <alternativeName>
        <fullName evidence="13">Myo-inositol monophosphatase A3</fullName>
    </alternativeName>
</protein>
<dbReference type="InterPro" id="IPR020550">
    <property type="entry name" value="Inositol_monophosphatase_CS"/>
</dbReference>
<dbReference type="Proteomes" id="UP000076858">
    <property type="component" value="Unassembled WGS sequence"/>
</dbReference>
<comment type="similarity">
    <text evidence="5">Belongs to the inositol monophosphatase superfamily.</text>
</comment>
<keyword evidence="7" id="KW-0812">Transmembrane</keyword>
<accession>A0A0P5YWK6</accession>
<name>A0A0P5YWK6_9CRUS</name>
<evidence type="ECO:0000256" key="7">
    <source>
        <dbReference type="ARBA" id="ARBA00022692"/>
    </source>
</evidence>
<evidence type="ECO:0000256" key="10">
    <source>
        <dbReference type="ARBA" id="ARBA00022842"/>
    </source>
</evidence>
<evidence type="ECO:0000256" key="1">
    <source>
        <dbReference type="ARBA" id="ARBA00001033"/>
    </source>
</evidence>
<gene>
    <name evidence="17" type="ORF">APZ42_016048</name>
</gene>
<feature type="binding site" evidence="16">
    <location>
        <position position="163"/>
    </location>
    <ligand>
        <name>Mg(2+)</name>
        <dbReference type="ChEBI" id="CHEBI:18420"/>
        <label>1</label>
        <note>catalytic</note>
    </ligand>
</feature>
<evidence type="ECO:0000256" key="5">
    <source>
        <dbReference type="ARBA" id="ARBA00009759"/>
    </source>
</evidence>
<dbReference type="PANTHER" id="PTHR43028">
    <property type="entry name" value="3'(2'),5'-BISPHOSPHATE NUCLEOTIDASE 1"/>
    <property type="match status" value="1"/>
</dbReference>
<evidence type="ECO:0000256" key="15">
    <source>
        <dbReference type="ARBA" id="ARBA00074068"/>
    </source>
</evidence>
<evidence type="ECO:0000256" key="13">
    <source>
        <dbReference type="ARBA" id="ARBA00042119"/>
    </source>
</evidence>
<dbReference type="Gene3D" id="3.40.190.80">
    <property type="match status" value="1"/>
</dbReference>
<dbReference type="GO" id="GO:0016020">
    <property type="term" value="C:membrane"/>
    <property type="evidence" value="ECO:0007669"/>
    <property type="project" value="UniProtKB-SubCell"/>
</dbReference>
<feature type="binding site" evidence="16">
    <location>
        <position position="283"/>
    </location>
    <ligand>
        <name>Mg(2+)</name>
        <dbReference type="ChEBI" id="CHEBI:18420"/>
        <label>1</label>
        <note>catalytic</note>
    </ligand>
</feature>
<comment type="cofactor">
    <cofactor evidence="2 16">
        <name>Mg(2+)</name>
        <dbReference type="ChEBI" id="CHEBI:18420"/>
    </cofactor>
</comment>
<evidence type="ECO:0000256" key="8">
    <source>
        <dbReference type="ARBA" id="ARBA00022723"/>
    </source>
</evidence>
<dbReference type="Gene3D" id="3.30.540.10">
    <property type="entry name" value="Fructose-1,6-Bisphosphatase, subunit A, domain 1"/>
    <property type="match status" value="1"/>
</dbReference>
<dbReference type="GO" id="GO:0046872">
    <property type="term" value="F:metal ion binding"/>
    <property type="evidence" value="ECO:0007669"/>
    <property type="project" value="UniProtKB-KW"/>
</dbReference>
<keyword evidence="18" id="KW-1185">Reference proteome</keyword>
<dbReference type="EMBL" id="LRGB01000568">
    <property type="protein sequence ID" value="KZS18065.1"/>
    <property type="molecule type" value="Genomic_DNA"/>
</dbReference>
<keyword evidence="10 16" id="KW-0460">Magnesium</keyword>
<proteinExistence type="inferred from homology"/>
<dbReference type="GO" id="GO:0046854">
    <property type="term" value="P:phosphatidylinositol phosphate biosynthetic process"/>
    <property type="evidence" value="ECO:0007669"/>
    <property type="project" value="InterPro"/>
</dbReference>
<dbReference type="InterPro" id="IPR050725">
    <property type="entry name" value="CysQ/Inositol_MonoPase"/>
</dbReference>
<dbReference type="SUPFAM" id="SSF56655">
    <property type="entry name" value="Carbohydrate phosphatase"/>
    <property type="match status" value="1"/>
</dbReference>
<comment type="caution">
    <text evidence="17">The sequence shown here is derived from an EMBL/GenBank/DDBJ whole genome shotgun (WGS) entry which is preliminary data.</text>
</comment>
<organism evidence="17 18">
    <name type="scientific">Daphnia magna</name>
    <dbReference type="NCBI Taxonomy" id="35525"/>
    <lineage>
        <taxon>Eukaryota</taxon>
        <taxon>Metazoa</taxon>
        <taxon>Ecdysozoa</taxon>
        <taxon>Arthropoda</taxon>
        <taxon>Crustacea</taxon>
        <taxon>Branchiopoda</taxon>
        <taxon>Diplostraca</taxon>
        <taxon>Cladocera</taxon>
        <taxon>Anomopoda</taxon>
        <taxon>Daphniidae</taxon>
        <taxon>Daphnia</taxon>
    </lineage>
</organism>
<evidence type="ECO:0000256" key="3">
    <source>
        <dbReference type="ARBA" id="ARBA00004167"/>
    </source>
</evidence>
<dbReference type="FunFam" id="3.30.540.10:FF:000012">
    <property type="entry name" value="Blast:Putative inositol monophosphatase 3"/>
    <property type="match status" value="1"/>
</dbReference>
<dbReference type="GO" id="GO:0005794">
    <property type="term" value="C:Golgi apparatus"/>
    <property type="evidence" value="ECO:0007669"/>
    <property type="project" value="UniProtKB-ARBA"/>
</dbReference>
<comment type="catalytic activity">
    <reaction evidence="1">
        <text>a myo-inositol phosphate + H2O = myo-inositol + phosphate</text>
        <dbReference type="Rhea" id="RHEA:24056"/>
        <dbReference type="ChEBI" id="CHEBI:15377"/>
        <dbReference type="ChEBI" id="CHEBI:17268"/>
        <dbReference type="ChEBI" id="CHEBI:43474"/>
        <dbReference type="ChEBI" id="CHEBI:84139"/>
        <dbReference type="EC" id="3.1.3.25"/>
    </reaction>
</comment>
<evidence type="ECO:0000313" key="18">
    <source>
        <dbReference type="Proteomes" id="UP000076858"/>
    </source>
</evidence>
<feature type="binding site" evidence="16">
    <location>
        <position position="160"/>
    </location>
    <ligand>
        <name>Mg(2+)</name>
        <dbReference type="ChEBI" id="CHEBI:18420"/>
        <label>1</label>
        <note>catalytic</note>
    </ligand>
</feature>
<dbReference type="Pfam" id="PF00459">
    <property type="entry name" value="Inositol_P"/>
    <property type="match status" value="1"/>
</dbReference>
<dbReference type="AlphaFoldDB" id="A0A0P5YWK6"/>
<dbReference type="PROSITE" id="PS00630">
    <property type="entry name" value="IMP_2"/>
    <property type="match status" value="1"/>
</dbReference>
<evidence type="ECO:0000256" key="9">
    <source>
        <dbReference type="ARBA" id="ARBA00022801"/>
    </source>
</evidence>
<dbReference type="OrthoDB" id="74460at2759"/>
<keyword evidence="12" id="KW-0472">Membrane</keyword>
<evidence type="ECO:0000256" key="14">
    <source>
        <dbReference type="ARBA" id="ARBA00042949"/>
    </source>
</evidence>
<dbReference type="STRING" id="35525.A0A0P5YWK6"/>
<dbReference type="GO" id="GO:0052834">
    <property type="term" value="F:inositol monophosphate phosphatase activity"/>
    <property type="evidence" value="ECO:0007669"/>
    <property type="project" value="UniProtKB-EC"/>
</dbReference>
<evidence type="ECO:0000256" key="4">
    <source>
        <dbReference type="ARBA" id="ARBA00005152"/>
    </source>
</evidence>
<evidence type="ECO:0000256" key="16">
    <source>
        <dbReference type="PIRSR" id="PIRSR600760-2"/>
    </source>
</evidence>
<evidence type="ECO:0000313" key="17">
    <source>
        <dbReference type="EMBL" id="KZS18065.1"/>
    </source>
</evidence>
<evidence type="ECO:0000256" key="2">
    <source>
        <dbReference type="ARBA" id="ARBA00001946"/>
    </source>
</evidence>
<dbReference type="FunFam" id="3.40.190.80:FF:000007">
    <property type="entry name" value="Blast:Putative inositol monophosphatase 3"/>
    <property type="match status" value="1"/>
</dbReference>
<evidence type="ECO:0000256" key="12">
    <source>
        <dbReference type="ARBA" id="ARBA00023136"/>
    </source>
</evidence>
<feature type="binding site" evidence="16">
    <location>
        <position position="120"/>
    </location>
    <ligand>
        <name>Mg(2+)</name>
        <dbReference type="ChEBI" id="CHEBI:18420"/>
        <label>1</label>
        <note>catalytic</note>
    </ligand>
</feature>
<keyword evidence="9" id="KW-0378">Hydrolase</keyword>
<dbReference type="PANTHER" id="PTHR43028:SF4">
    <property type="entry name" value="INOSITOL MONOPHOSPHATASE 3"/>
    <property type="match status" value="1"/>
</dbReference>